<organism evidence="2 3">
    <name type="scientific">Ottowia testudinis</name>
    <dbReference type="NCBI Taxonomy" id="2816950"/>
    <lineage>
        <taxon>Bacteria</taxon>
        <taxon>Pseudomonadati</taxon>
        <taxon>Pseudomonadota</taxon>
        <taxon>Betaproteobacteria</taxon>
        <taxon>Burkholderiales</taxon>
        <taxon>Comamonadaceae</taxon>
        <taxon>Ottowia</taxon>
    </lineage>
</organism>
<dbReference type="AlphaFoldDB" id="A0A975H1W4"/>
<dbReference type="Gene3D" id="3.10.450.50">
    <property type="match status" value="1"/>
</dbReference>
<accession>A0A975H1W4</accession>
<dbReference type="SUPFAM" id="SSF54427">
    <property type="entry name" value="NTF2-like"/>
    <property type="match status" value="1"/>
</dbReference>
<dbReference type="KEGG" id="otd:J1M35_14145"/>
<dbReference type="RefSeq" id="WP_208007820.1">
    <property type="nucleotide sequence ID" value="NZ_CP071796.1"/>
</dbReference>
<evidence type="ECO:0000313" key="2">
    <source>
        <dbReference type="EMBL" id="QTD44253.1"/>
    </source>
</evidence>
<dbReference type="Proteomes" id="UP000663903">
    <property type="component" value="Chromosome"/>
</dbReference>
<dbReference type="InterPro" id="IPR032710">
    <property type="entry name" value="NTF2-like_dom_sf"/>
</dbReference>
<protein>
    <submittedName>
        <fullName evidence="2">Nuclear transport factor 2 family protein</fullName>
    </submittedName>
</protein>
<name>A0A975H1W4_9BURK</name>
<evidence type="ECO:0000313" key="3">
    <source>
        <dbReference type="Proteomes" id="UP000663903"/>
    </source>
</evidence>
<sequence length="127" mass="13823">MSHTPETPLQPALRIVQNFLEHLFAGRLPQALTLVSPGARFVSARGAQAPETLPLKGTFMGPAGAQRFFELFGEMLEPGEFHIDGSFGQGAQVALYGRLRHIGRATGKPFATDWALICEVRHGLIDL</sequence>
<feature type="domain" description="SnoaL-like" evidence="1">
    <location>
        <begin position="16"/>
        <end position="125"/>
    </location>
</feature>
<gene>
    <name evidence="2" type="ORF">J1M35_14145</name>
</gene>
<dbReference type="InterPro" id="IPR037401">
    <property type="entry name" value="SnoaL-like"/>
</dbReference>
<keyword evidence="3" id="KW-1185">Reference proteome</keyword>
<proteinExistence type="predicted"/>
<dbReference type="Pfam" id="PF12680">
    <property type="entry name" value="SnoaL_2"/>
    <property type="match status" value="1"/>
</dbReference>
<reference evidence="2" key="1">
    <citation type="submission" date="2021-03" db="EMBL/GenBank/DDBJ databases">
        <title>Ottowia sp. 27C isolated from the cloaca of a Giant Asian pond turtle (Heosemys grandis).</title>
        <authorList>
            <person name="Spergser J."/>
            <person name="Busse H.-J."/>
        </authorList>
    </citation>
    <scope>NUCLEOTIDE SEQUENCE</scope>
    <source>
        <strain evidence="2">27C</strain>
    </source>
</reference>
<dbReference type="EMBL" id="CP071796">
    <property type="protein sequence ID" value="QTD44253.1"/>
    <property type="molecule type" value="Genomic_DNA"/>
</dbReference>
<evidence type="ECO:0000259" key="1">
    <source>
        <dbReference type="Pfam" id="PF12680"/>
    </source>
</evidence>